<dbReference type="OrthoDB" id="9761531at2"/>
<dbReference type="EMBL" id="LS483254">
    <property type="protein sequence ID" value="SQD92290.1"/>
    <property type="molecule type" value="Genomic_DNA"/>
</dbReference>
<feature type="transmembrane region" description="Helical" evidence="6">
    <location>
        <begin position="299"/>
        <end position="316"/>
    </location>
</feature>
<dbReference type="PANTHER" id="PTHR30619">
    <property type="entry name" value="DNA INTERNALIZATION/COMPETENCE PROTEIN COMEC/REC2"/>
    <property type="match status" value="1"/>
</dbReference>
<keyword evidence="4 6" id="KW-1133">Transmembrane helix</keyword>
<evidence type="ECO:0000256" key="5">
    <source>
        <dbReference type="ARBA" id="ARBA00023136"/>
    </source>
</evidence>
<feature type="transmembrane region" description="Helical" evidence="6">
    <location>
        <begin position="247"/>
        <end position="263"/>
    </location>
</feature>
<organism evidence="8 9">
    <name type="scientific">Candidatus Bipolaricaulis anaerobius</name>
    <dbReference type="NCBI Taxonomy" id="2026885"/>
    <lineage>
        <taxon>Bacteria</taxon>
        <taxon>Candidatus Bipolaricaulota</taxon>
        <taxon>Candidatus Bipolaricaulia</taxon>
        <taxon>Candidatus Bipolaricaulales</taxon>
        <taxon>Candidatus Bipolaricaulaceae</taxon>
        <taxon>Candidatus Bipolaricaulis</taxon>
    </lineage>
</organism>
<dbReference type="Pfam" id="PF03772">
    <property type="entry name" value="Competence"/>
    <property type="match status" value="1"/>
</dbReference>
<dbReference type="KEGG" id="bana:BARAN1_0265"/>
<gene>
    <name evidence="8" type="ORF">BARAN1_0265</name>
</gene>
<reference evidence="9" key="1">
    <citation type="submission" date="2018-05" db="EMBL/GenBank/DDBJ databases">
        <authorList>
            <person name="Hao L."/>
        </authorList>
    </citation>
    <scope>NUCLEOTIDE SEQUENCE [LARGE SCALE GENOMIC DNA]</scope>
</reference>
<comment type="subcellular location">
    <subcellularLocation>
        <location evidence="1">Cell membrane</location>
        <topology evidence="1">Multi-pass membrane protein</topology>
    </subcellularLocation>
</comment>
<protein>
    <submittedName>
        <fullName evidence="8">Competence protein ComEC</fullName>
    </submittedName>
</protein>
<evidence type="ECO:0000313" key="8">
    <source>
        <dbReference type="EMBL" id="SQD92290.1"/>
    </source>
</evidence>
<keyword evidence="9" id="KW-1185">Reference proteome</keyword>
<dbReference type="AlphaFoldDB" id="A0A2X3L0K9"/>
<dbReference type="RefSeq" id="WP_122030529.1">
    <property type="nucleotide sequence ID" value="NZ_LS483254.1"/>
</dbReference>
<dbReference type="GO" id="GO:0005886">
    <property type="term" value="C:plasma membrane"/>
    <property type="evidence" value="ECO:0007669"/>
    <property type="project" value="UniProtKB-SubCell"/>
</dbReference>
<keyword evidence="2" id="KW-1003">Cell membrane</keyword>
<name>A0A2X3L0K9_9BACT</name>
<feature type="transmembrane region" description="Helical" evidence="6">
    <location>
        <begin position="220"/>
        <end position="240"/>
    </location>
</feature>
<keyword evidence="3 6" id="KW-0812">Transmembrane</keyword>
<dbReference type="NCBIfam" id="TIGR00360">
    <property type="entry name" value="ComEC_N-term"/>
    <property type="match status" value="1"/>
</dbReference>
<evidence type="ECO:0000259" key="7">
    <source>
        <dbReference type="Pfam" id="PF03772"/>
    </source>
</evidence>
<feature type="transmembrane region" description="Helical" evidence="6">
    <location>
        <begin position="44"/>
        <end position="63"/>
    </location>
</feature>
<keyword evidence="5 6" id="KW-0472">Membrane</keyword>
<evidence type="ECO:0000256" key="6">
    <source>
        <dbReference type="SAM" id="Phobius"/>
    </source>
</evidence>
<dbReference type="InterPro" id="IPR052159">
    <property type="entry name" value="Competence_DNA_uptake"/>
</dbReference>
<dbReference type="PANTHER" id="PTHR30619:SF1">
    <property type="entry name" value="RECOMBINATION PROTEIN 2"/>
    <property type="match status" value="1"/>
</dbReference>
<proteinExistence type="predicted"/>
<feature type="transmembrane region" description="Helical" evidence="6">
    <location>
        <begin position="269"/>
        <end position="287"/>
    </location>
</feature>
<evidence type="ECO:0000256" key="1">
    <source>
        <dbReference type="ARBA" id="ARBA00004651"/>
    </source>
</evidence>
<evidence type="ECO:0000313" key="9">
    <source>
        <dbReference type="Proteomes" id="UP000249818"/>
    </source>
</evidence>
<dbReference type="InterPro" id="IPR004477">
    <property type="entry name" value="ComEC_N"/>
</dbReference>
<accession>A0A2X3L0K9</accession>
<evidence type="ECO:0000256" key="2">
    <source>
        <dbReference type="ARBA" id="ARBA00022475"/>
    </source>
</evidence>
<evidence type="ECO:0000256" key="4">
    <source>
        <dbReference type="ARBA" id="ARBA00022989"/>
    </source>
</evidence>
<evidence type="ECO:0000256" key="3">
    <source>
        <dbReference type="ARBA" id="ARBA00022692"/>
    </source>
</evidence>
<dbReference type="Proteomes" id="UP000249818">
    <property type="component" value="Chromosome BARAN1"/>
</dbReference>
<feature type="transmembrane region" description="Helical" evidence="6">
    <location>
        <begin position="443"/>
        <end position="465"/>
    </location>
</feature>
<sequence length="484" mass="51455">MGRALLPGLGVALGFGIAFGDLLHPGPLPLAAAGAVLLLAGWRRSVVALWIAAFAVGLALPVTEALPPYLQFQLPNLKEITGRVLDIPEPRAKNVSFTLALDSLPVRLLAYAPQAPRVGPGDRVRLVGQWAPPQPEAWRTSLARRGIHGLFWAAELEVLTTGGPGPARWASRVRQDLVARLDAALSPRAADLLAALLLGARGRLPDEDEEAFRMAGVAHVLALSGLHVGILAAGGWWLLGLLRIRPGWRYLLLVPAIGFYVLVGGARVSLIRAGIMFAVLGLFWLLWERGWVLRKWLDPLQGLALAAIVVLTLWPWSAFDAGFQLSFLATAGILLFLPGWTKSAVRGKLPRLVRWAADTAAVTLCAQAGAVPIVGTVFGYVSLYGVLANLVLVPWTGAILWGGILLLSLAALPVPLPLGFVAERVLVGPYLAVVRWLSSLPGASLPVGPGFGLWSLFAAGGILFLKAAREETGHGPALDRTSPR</sequence>
<feature type="domain" description="ComEC/Rec2-related protein" evidence="7">
    <location>
        <begin position="196"/>
        <end position="467"/>
    </location>
</feature>